<protein>
    <recommendedName>
        <fullName evidence="7">AB hydrolase-1 domain-containing protein</fullName>
    </recommendedName>
</protein>
<gene>
    <name evidence="5" type="ORF">CC85DRAFT_288335</name>
</gene>
<evidence type="ECO:0000256" key="4">
    <source>
        <dbReference type="ARBA" id="ARBA00022801"/>
    </source>
</evidence>
<name>A0A0J0XEZ1_9TREE</name>
<dbReference type="GO" id="GO:0019915">
    <property type="term" value="P:lipid storage"/>
    <property type="evidence" value="ECO:0007669"/>
    <property type="project" value="InterPro"/>
</dbReference>
<dbReference type="OrthoDB" id="448051at2759"/>
<evidence type="ECO:0008006" key="7">
    <source>
        <dbReference type="Google" id="ProtNLM"/>
    </source>
</evidence>
<reference evidence="5 6" key="1">
    <citation type="submission" date="2015-03" db="EMBL/GenBank/DDBJ databases">
        <title>Genomics and transcriptomics of the oil-accumulating basidiomycete yeast T. oleaginosus allow insights into substrate utilization and the diverse evolutionary trajectories of mating systems in fungi.</title>
        <authorList>
            <consortium name="DOE Joint Genome Institute"/>
            <person name="Kourist R."/>
            <person name="Kracht O."/>
            <person name="Bracharz F."/>
            <person name="Lipzen A."/>
            <person name="Nolan M."/>
            <person name="Ohm R."/>
            <person name="Grigoriev I."/>
            <person name="Sun S."/>
            <person name="Heitman J."/>
            <person name="Bruck T."/>
            <person name="Nowrousian M."/>
        </authorList>
    </citation>
    <scope>NUCLEOTIDE SEQUENCE [LARGE SCALE GENOMIC DNA]</scope>
    <source>
        <strain evidence="5 6">IBC0246</strain>
    </source>
</reference>
<dbReference type="GeneID" id="28984823"/>
<evidence type="ECO:0000313" key="6">
    <source>
        <dbReference type="Proteomes" id="UP000053611"/>
    </source>
</evidence>
<dbReference type="STRING" id="879819.A0A0J0XEZ1"/>
<dbReference type="EMBL" id="KQ087253">
    <property type="protein sequence ID" value="KLT39618.1"/>
    <property type="molecule type" value="Genomic_DNA"/>
</dbReference>
<evidence type="ECO:0000256" key="3">
    <source>
        <dbReference type="ARBA" id="ARBA00022677"/>
    </source>
</evidence>
<proteinExistence type="inferred from homology"/>
<accession>A0A0J0XEZ1</accession>
<dbReference type="SUPFAM" id="SSF53474">
    <property type="entry name" value="alpha/beta-Hydrolases"/>
    <property type="match status" value="1"/>
</dbReference>
<dbReference type="Pfam" id="PF10230">
    <property type="entry name" value="LIDHydrolase"/>
    <property type="match status" value="1"/>
</dbReference>
<dbReference type="Gene3D" id="3.40.50.1820">
    <property type="entry name" value="alpha/beta hydrolase"/>
    <property type="match status" value="1"/>
</dbReference>
<comment type="similarity">
    <text evidence="2">Belongs to the AB hydrolase superfamily. LDAH family.</text>
</comment>
<evidence type="ECO:0000256" key="1">
    <source>
        <dbReference type="ARBA" id="ARBA00004502"/>
    </source>
</evidence>
<dbReference type="GO" id="GO:0016298">
    <property type="term" value="F:lipase activity"/>
    <property type="evidence" value="ECO:0007669"/>
    <property type="project" value="InterPro"/>
</dbReference>
<dbReference type="PANTHER" id="PTHR13390">
    <property type="entry name" value="LIPASE"/>
    <property type="match status" value="1"/>
</dbReference>
<evidence type="ECO:0000313" key="5">
    <source>
        <dbReference type="EMBL" id="KLT39618.1"/>
    </source>
</evidence>
<dbReference type="PANTHER" id="PTHR13390:SF0">
    <property type="entry name" value="LIPID DROPLET-ASSOCIATED HYDROLASE"/>
    <property type="match status" value="1"/>
</dbReference>
<keyword evidence="3" id="KW-0551">Lipid droplet</keyword>
<keyword evidence="4" id="KW-0378">Hydrolase</keyword>
<evidence type="ECO:0000256" key="2">
    <source>
        <dbReference type="ARBA" id="ARBA00008300"/>
    </source>
</evidence>
<dbReference type="Proteomes" id="UP000053611">
    <property type="component" value="Unassembled WGS sequence"/>
</dbReference>
<comment type="subcellular location">
    <subcellularLocation>
        <location evidence="1">Lipid droplet</location>
    </subcellularLocation>
</comment>
<dbReference type="InterPro" id="IPR029058">
    <property type="entry name" value="AB_hydrolase_fold"/>
</dbReference>
<keyword evidence="6" id="KW-1185">Reference proteome</keyword>
<dbReference type="InterPro" id="IPR019363">
    <property type="entry name" value="LDAH"/>
</dbReference>
<dbReference type="RefSeq" id="XP_018276109.1">
    <property type="nucleotide sequence ID" value="XM_018424220.1"/>
</dbReference>
<dbReference type="GO" id="GO:0005811">
    <property type="term" value="C:lipid droplet"/>
    <property type="evidence" value="ECO:0007669"/>
    <property type="project" value="UniProtKB-SubCell"/>
</dbReference>
<organism evidence="5 6">
    <name type="scientific">Cutaneotrichosporon oleaginosum</name>
    <dbReference type="NCBI Taxonomy" id="879819"/>
    <lineage>
        <taxon>Eukaryota</taxon>
        <taxon>Fungi</taxon>
        <taxon>Dikarya</taxon>
        <taxon>Basidiomycota</taxon>
        <taxon>Agaricomycotina</taxon>
        <taxon>Tremellomycetes</taxon>
        <taxon>Trichosporonales</taxon>
        <taxon>Trichosporonaceae</taxon>
        <taxon>Cutaneotrichosporon</taxon>
    </lineage>
</organism>
<sequence>MDPRFLFLRYPAQEALPLRTTFAHTNTSFGSVRLNYWPARRPAPPSRVVLFVPGNPGCPEYYTPFLTMLHARLPDSHAVLCTSHVGGEPSIAAPEQPLCLRQQVDAKIEVISALRASLEAWPRESGEAPELVVAAHSVGSWMTCEVAKVVDIPTSYLLFPTLGWIANSYHGWTMWPLFHRPLRPLMPWISYLVRPLLPFVTLPAASYALVSSPTTIKHALHLAHSEMAIIREPDEGWFRTQSELPAGRGAHSVWSAGNMDGWVGKEGPMIQSWLGEERVVKLEGVRHAFCLWEEDYRQVADILAGWIVEGTKARLLD</sequence>
<dbReference type="AlphaFoldDB" id="A0A0J0XEZ1"/>